<evidence type="ECO:0000313" key="2">
    <source>
        <dbReference type="EMBL" id="KGO71753.1"/>
    </source>
</evidence>
<keyword evidence="3" id="KW-1185">Reference proteome</keyword>
<feature type="compositionally biased region" description="Basic and acidic residues" evidence="1">
    <location>
        <begin position="139"/>
        <end position="148"/>
    </location>
</feature>
<protein>
    <recommendedName>
        <fullName evidence="4">Protein kinase domain-containing protein</fullName>
    </recommendedName>
</protein>
<feature type="compositionally biased region" description="Polar residues" evidence="1">
    <location>
        <begin position="153"/>
        <end position="162"/>
    </location>
</feature>
<sequence length="477" mass="54709">MEEDAKMKDEVTECPYVVGNKITLQLEGRPVQATIIKTFEPWTNSCAMVLSFDSDLSALGIEGNVVLKIYDRRFSTEQRTFWKADPWNPELERDLHKYLCSDKGLKFAVEHEKFCIKEREEEHDFMPTIIEEDTDEEQDQQKPCEQDGAHGNGHTTKNDGVNSKGTLAKLSVLSINSISPLFHAYNMASHGLLCAIRFFHTGVTAILPWRHHKIFDIGTQEINGNNEANGKNSTITHVATGEQQPNDADAAVEDAGEAESEEKEWDCLGNELDLCFFKQFRYESETEAYETMKDLQGIHIPRIFAHTKILGPAYTQDQPISRYFEHPGILMEHIEGYALPDIAENAPRKEWQPIIDKAVEIVNDIMSHGILNDDTDVRCFIVQPDPANNLDSEYKFKLTMIDFGHTRFRRQYHPGEDWRWWEARDDGEGAIARVMERNLERGHGGGYVYKRTPYRQALVKDHMGEHCPQERPIPRNV</sequence>
<accession>A0A0A2KXU4</accession>
<organism evidence="2 3">
    <name type="scientific">Penicillium italicum</name>
    <name type="common">Blue mold</name>
    <dbReference type="NCBI Taxonomy" id="40296"/>
    <lineage>
        <taxon>Eukaryota</taxon>
        <taxon>Fungi</taxon>
        <taxon>Dikarya</taxon>
        <taxon>Ascomycota</taxon>
        <taxon>Pezizomycotina</taxon>
        <taxon>Eurotiomycetes</taxon>
        <taxon>Eurotiomycetidae</taxon>
        <taxon>Eurotiales</taxon>
        <taxon>Aspergillaceae</taxon>
        <taxon>Penicillium</taxon>
    </lineage>
</organism>
<dbReference type="OMA" id="YFEHPGI"/>
<reference evidence="2 3" key="1">
    <citation type="journal article" date="2015" name="Mol. Plant Microbe Interact.">
        <title>Genome, transcriptome, and functional analyses of Penicillium expansum provide new insights into secondary metabolism and pathogenicity.</title>
        <authorList>
            <person name="Ballester A.R."/>
            <person name="Marcet-Houben M."/>
            <person name="Levin E."/>
            <person name="Sela N."/>
            <person name="Selma-Lazaro C."/>
            <person name="Carmona L."/>
            <person name="Wisniewski M."/>
            <person name="Droby S."/>
            <person name="Gonzalez-Candelas L."/>
            <person name="Gabaldon T."/>
        </authorList>
    </citation>
    <scope>NUCLEOTIDE SEQUENCE [LARGE SCALE GENOMIC DNA]</scope>
    <source>
        <strain evidence="2 3">PHI-1</strain>
    </source>
</reference>
<gene>
    <name evidence="2" type="ORF">PITC_027660</name>
</gene>
<comment type="caution">
    <text evidence="2">The sequence shown here is derived from an EMBL/GenBank/DDBJ whole genome shotgun (WGS) entry which is preliminary data.</text>
</comment>
<dbReference type="Proteomes" id="UP000030104">
    <property type="component" value="Unassembled WGS sequence"/>
</dbReference>
<proteinExistence type="predicted"/>
<dbReference type="AlphaFoldDB" id="A0A0A2KXU4"/>
<evidence type="ECO:0000313" key="3">
    <source>
        <dbReference type="Proteomes" id="UP000030104"/>
    </source>
</evidence>
<evidence type="ECO:0000256" key="1">
    <source>
        <dbReference type="SAM" id="MobiDB-lite"/>
    </source>
</evidence>
<dbReference type="OrthoDB" id="5134445at2759"/>
<dbReference type="STRING" id="40296.A0A0A2KXU4"/>
<dbReference type="PhylomeDB" id="A0A0A2KXU4"/>
<name>A0A0A2KXU4_PENIT</name>
<evidence type="ECO:0008006" key="4">
    <source>
        <dbReference type="Google" id="ProtNLM"/>
    </source>
</evidence>
<dbReference type="EMBL" id="JQGA01000918">
    <property type="protein sequence ID" value="KGO71753.1"/>
    <property type="molecule type" value="Genomic_DNA"/>
</dbReference>
<feature type="region of interest" description="Disordered" evidence="1">
    <location>
        <begin position="134"/>
        <end position="162"/>
    </location>
</feature>
<dbReference type="HOGENOM" id="CLU_571200_0_0_1"/>